<feature type="transmembrane region" description="Helical" evidence="1">
    <location>
        <begin position="53"/>
        <end position="72"/>
    </location>
</feature>
<gene>
    <name evidence="3" type="ORF">AE618_08140</name>
</gene>
<dbReference type="AlphaFoldDB" id="A0A0N1N4I7"/>
<dbReference type="EMBL" id="LGSZ01000028">
    <property type="protein sequence ID" value="KPH81686.1"/>
    <property type="molecule type" value="Genomic_DNA"/>
</dbReference>
<accession>A0A0N1N4I7</accession>
<dbReference type="RefSeq" id="WP_054208526.1">
    <property type="nucleotide sequence ID" value="NZ_LGSZ01000028.1"/>
</dbReference>
<dbReference type="OrthoDB" id="8449817at2"/>
<feature type="domain" description="Cytochrome c oxidase subunit IV bacterial aa3 type" evidence="2">
    <location>
        <begin position="13"/>
        <end position="46"/>
    </location>
</feature>
<dbReference type="Proteomes" id="UP000037822">
    <property type="component" value="Unassembled WGS sequence"/>
</dbReference>
<name>A0A0N1N4I7_9HYPH</name>
<dbReference type="PATRIC" id="fig|1526658.3.peg.2307"/>
<sequence length="95" mass="9890">MASHGHHADDIPQMDYAEHERTYLGFVHFAEVGTIACLAFVAALAVGGLKHAWGIAIIGTLLALVGAGVGIASKSIGWRAPAVPFGLLMLSLILL</sequence>
<dbReference type="Pfam" id="PF07835">
    <property type="entry name" value="COX4_pro_2"/>
    <property type="match status" value="1"/>
</dbReference>
<feature type="transmembrane region" description="Helical" evidence="1">
    <location>
        <begin position="23"/>
        <end position="46"/>
    </location>
</feature>
<keyword evidence="1" id="KW-0472">Membrane</keyword>
<reference evidence="3 4" key="1">
    <citation type="submission" date="2015-07" db="EMBL/GenBank/DDBJ databases">
        <title>Whole genome sequencing of Bosea vaviloviae isolated from cave pool.</title>
        <authorList>
            <person name="Tan N.E.H."/>
            <person name="Lee Y.P."/>
            <person name="Gan H.M."/>
            <person name="Barton H."/>
            <person name="Savka M.A."/>
        </authorList>
    </citation>
    <scope>NUCLEOTIDE SEQUENCE [LARGE SCALE GENOMIC DNA]</scope>
    <source>
        <strain evidence="3 4">SD260</strain>
    </source>
</reference>
<dbReference type="InterPro" id="IPR036596">
    <property type="entry name" value="Cyt-C_aa3_sf"/>
</dbReference>
<comment type="caution">
    <text evidence="3">The sequence shown here is derived from an EMBL/GenBank/DDBJ whole genome shotgun (WGS) entry which is preliminary data.</text>
</comment>
<organism evidence="3 4">
    <name type="scientific">Bosea vaviloviae</name>
    <dbReference type="NCBI Taxonomy" id="1526658"/>
    <lineage>
        <taxon>Bacteria</taxon>
        <taxon>Pseudomonadati</taxon>
        <taxon>Pseudomonadota</taxon>
        <taxon>Alphaproteobacteria</taxon>
        <taxon>Hyphomicrobiales</taxon>
        <taxon>Boseaceae</taxon>
        <taxon>Bosea</taxon>
    </lineage>
</organism>
<evidence type="ECO:0000259" key="2">
    <source>
        <dbReference type="Pfam" id="PF07835"/>
    </source>
</evidence>
<keyword evidence="4" id="KW-1185">Reference proteome</keyword>
<proteinExistence type="predicted"/>
<feature type="transmembrane region" description="Helical" evidence="1">
    <location>
        <begin position="78"/>
        <end position="94"/>
    </location>
</feature>
<evidence type="ECO:0000256" key="1">
    <source>
        <dbReference type="SAM" id="Phobius"/>
    </source>
</evidence>
<dbReference type="InterPro" id="IPR012422">
    <property type="entry name" value="Cyt_c_oxidase_su4_bac-aa3"/>
</dbReference>
<dbReference type="Gene3D" id="1.20.5.160">
    <property type="entry name" value="Bacterial aa3 type cytochrome c oxidase subunit IV"/>
    <property type="match status" value="1"/>
</dbReference>
<keyword evidence="1" id="KW-0812">Transmembrane</keyword>
<dbReference type="SUPFAM" id="SSF81469">
    <property type="entry name" value="Bacterial aa3 type cytochrome c oxidase subunit IV"/>
    <property type="match status" value="1"/>
</dbReference>
<protein>
    <recommendedName>
        <fullName evidence="2">Cytochrome c oxidase subunit IV bacterial aa3 type domain-containing protein</fullName>
    </recommendedName>
</protein>
<evidence type="ECO:0000313" key="4">
    <source>
        <dbReference type="Proteomes" id="UP000037822"/>
    </source>
</evidence>
<evidence type="ECO:0000313" key="3">
    <source>
        <dbReference type="EMBL" id="KPH81686.1"/>
    </source>
</evidence>
<keyword evidence="1" id="KW-1133">Transmembrane helix</keyword>